<dbReference type="GeneID" id="105163908"/>
<keyword evidence="15" id="KW-0472">Membrane</keyword>
<evidence type="ECO:0000256" key="2">
    <source>
        <dbReference type="ARBA" id="ARBA00006234"/>
    </source>
</evidence>
<keyword evidence="8 12" id="KW-0067">ATP-binding</keyword>
<evidence type="ECO:0000256" key="5">
    <source>
        <dbReference type="ARBA" id="ARBA00022679"/>
    </source>
</evidence>
<dbReference type="FunFam" id="3.30.310.80:FF:000005">
    <property type="entry name" value="Non-specific serine/threonine protein kinase"/>
    <property type="match status" value="1"/>
</dbReference>
<dbReference type="SUPFAM" id="SSF56112">
    <property type="entry name" value="Protein kinase-like (PK-like)"/>
    <property type="match status" value="1"/>
</dbReference>
<comment type="similarity">
    <text evidence="2">Belongs to the protein kinase superfamily. CAMK Ser/Thr protein kinase family. SNF1 subfamily.</text>
</comment>
<dbReference type="InterPro" id="IPR017441">
    <property type="entry name" value="Protein_kinase_ATP_BS"/>
</dbReference>
<keyword evidence="6 12" id="KW-0547">Nucleotide-binding</keyword>
<evidence type="ECO:0000256" key="13">
    <source>
        <dbReference type="RuleBase" id="RU000304"/>
    </source>
</evidence>
<comment type="catalytic activity">
    <reaction evidence="10">
        <text>L-threonyl-[protein] + ATP = O-phospho-L-threonyl-[protein] + ADP + H(+)</text>
        <dbReference type="Rhea" id="RHEA:46608"/>
        <dbReference type="Rhea" id="RHEA-COMP:11060"/>
        <dbReference type="Rhea" id="RHEA-COMP:11605"/>
        <dbReference type="ChEBI" id="CHEBI:15378"/>
        <dbReference type="ChEBI" id="CHEBI:30013"/>
        <dbReference type="ChEBI" id="CHEBI:30616"/>
        <dbReference type="ChEBI" id="CHEBI:61977"/>
        <dbReference type="ChEBI" id="CHEBI:456216"/>
        <dbReference type="EC" id="2.7.11.1"/>
    </reaction>
</comment>
<feature type="compositionally biased region" description="Basic and acidic residues" evidence="14">
    <location>
        <begin position="281"/>
        <end position="295"/>
    </location>
</feature>
<proteinExistence type="inferred from homology"/>
<feature type="region of interest" description="Disordered" evidence="14">
    <location>
        <begin position="278"/>
        <end position="316"/>
    </location>
</feature>
<evidence type="ECO:0000256" key="9">
    <source>
        <dbReference type="ARBA" id="ARBA00023211"/>
    </source>
</evidence>
<dbReference type="CDD" id="cd12195">
    <property type="entry name" value="CIPK_C"/>
    <property type="match status" value="1"/>
</dbReference>
<dbReference type="RefSeq" id="XP_011080736.1">
    <property type="nucleotide sequence ID" value="XM_011082434.2"/>
</dbReference>
<dbReference type="PROSITE" id="PS50011">
    <property type="entry name" value="PROTEIN_KINASE_DOM"/>
    <property type="match status" value="1"/>
</dbReference>
<keyword evidence="5" id="KW-0808">Transferase</keyword>
<evidence type="ECO:0000313" key="19">
    <source>
        <dbReference type="RefSeq" id="XP_011080736.1"/>
    </source>
</evidence>
<evidence type="ECO:0000313" key="20">
    <source>
        <dbReference type="RefSeq" id="XP_011080737.1"/>
    </source>
</evidence>
<evidence type="ECO:0000256" key="15">
    <source>
        <dbReference type="SAM" id="Phobius"/>
    </source>
</evidence>
<name>A0A6I9T900_SESIN</name>
<evidence type="ECO:0000256" key="12">
    <source>
        <dbReference type="PROSITE-ProRule" id="PRU10141"/>
    </source>
</evidence>
<feature type="compositionally biased region" description="Polar residues" evidence="14">
    <location>
        <begin position="296"/>
        <end position="316"/>
    </location>
</feature>
<dbReference type="CDD" id="cd14663">
    <property type="entry name" value="STKc_SnRK3"/>
    <property type="match status" value="1"/>
</dbReference>
<dbReference type="Proteomes" id="UP000504604">
    <property type="component" value="Linkage group LG6"/>
</dbReference>
<feature type="region of interest" description="Disordered" evidence="14">
    <location>
        <begin position="442"/>
        <end position="478"/>
    </location>
</feature>
<evidence type="ECO:0000256" key="10">
    <source>
        <dbReference type="ARBA" id="ARBA00047899"/>
    </source>
</evidence>
<evidence type="ECO:0000256" key="4">
    <source>
        <dbReference type="ARBA" id="ARBA00022527"/>
    </source>
</evidence>
<accession>A0A6I9T900</accession>
<dbReference type="FunFam" id="1.10.510.10:FF:000653">
    <property type="entry name" value="Non-specific serine/threonine protein kinase"/>
    <property type="match status" value="1"/>
</dbReference>
<feature type="domain" description="Protein kinase" evidence="16">
    <location>
        <begin position="19"/>
        <end position="273"/>
    </location>
</feature>
<dbReference type="AlphaFoldDB" id="A0A6I9T900"/>
<dbReference type="PROSITE" id="PS50816">
    <property type="entry name" value="NAF"/>
    <property type="match status" value="1"/>
</dbReference>
<comment type="cofactor">
    <cofactor evidence="1">
        <name>Mn(2+)</name>
        <dbReference type="ChEBI" id="CHEBI:29035"/>
    </cofactor>
</comment>
<protein>
    <recommendedName>
        <fullName evidence="3">non-specific serine/threonine protein kinase</fullName>
        <ecNumber evidence="3">2.7.11.1</ecNumber>
    </recommendedName>
</protein>
<dbReference type="Gene3D" id="1.10.510.10">
    <property type="entry name" value="Transferase(Phosphotransferase) domain 1"/>
    <property type="match status" value="1"/>
</dbReference>
<dbReference type="EC" id="2.7.11.1" evidence="3"/>
<dbReference type="InterPro" id="IPR004041">
    <property type="entry name" value="NAF_dom"/>
</dbReference>
<evidence type="ECO:0000256" key="6">
    <source>
        <dbReference type="ARBA" id="ARBA00022741"/>
    </source>
</evidence>
<dbReference type="GO" id="GO:0007165">
    <property type="term" value="P:signal transduction"/>
    <property type="evidence" value="ECO:0007669"/>
    <property type="project" value="InterPro"/>
</dbReference>
<dbReference type="InterPro" id="IPR008271">
    <property type="entry name" value="Ser/Thr_kinase_AS"/>
</dbReference>
<dbReference type="InterPro" id="IPR000719">
    <property type="entry name" value="Prot_kinase_dom"/>
</dbReference>
<reference evidence="19 20" key="1">
    <citation type="submission" date="2025-04" db="UniProtKB">
        <authorList>
            <consortium name="RefSeq"/>
        </authorList>
    </citation>
    <scope>IDENTIFICATION</scope>
</reference>
<dbReference type="GO" id="GO:0004674">
    <property type="term" value="F:protein serine/threonine kinase activity"/>
    <property type="evidence" value="ECO:0007669"/>
    <property type="project" value="UniProtKB-KW"/>
</dbReference>
<evidence type="ECO:0000313" key="18">
    <source>
        <dbReference type="Proteomes" id="UP000504604"/>
    </source>
</evidence>
<dbReference type="KEGG" id="sind:105163908"/>
<dbReference type="SMART" id="SM00220">
    <property type="entry name" value="S_TKc"/>
    <property type="match status" value="1"/>
</dbReference>
<evidence type="ECO:0000256" key="7">
    <source>
        <dbReference type="ARBA" id="ARBA00022777"/>
    </source>
</evidence>
<evidence type="ECO:0000256" key="1">
    <source>
        <dbReference type="ARBA" id="ARBA00001936"/>
    </source>
</evidence>
<evidence type="ECO:0000256" key="3">
    <source>
        <dbReference type="ARBA" id="ARBA00012513"/>
    </source>
</evidence>
<evidence type="ECO:0000259" key="17">
    <source>
        <dbReference type="PROSITE" id="PS50816"/>
    </source>
</evidence>
<sequence>MVCCTLDMDNNGVILMQRYELGRLLGQGTFAKVYYARSLQTGQSVAIKVIDKEKITKVGIINQIKREISVMRLVRHPYIIHLYEVMATKTKIYFVMEYAKGGELFNKVAKGKLKEDIARQYFHQLITAVDFCHSRGVYHRDLKPENILLDENENLKVSDFGLSALAESKRQDGLLHTTCGTPAYVAPEVINRKGYDGAKADIWSCGVILFVLLAGYLPFHDSNLMEMYRKIGKAEYKCPRWFSPEVRRLLSRMLDPNPTSRISTAGIKESSWYKRGLSTKAKTDDPESSRVHSSETEAASSRQENGSTSAEGNQDMTRLPDLNAFDLISLSDGFDLSRLFEGPSPKKEYRFISWKPASTIISKLEEVAKRMKLKINKRDGGLFKFEGLKEGRKGVLSIDAEIFVLTPALHLVEMKKTSGDTLEYQKILDEGIRPGLQEIVWASHGDPTPQQSNQQLEQQDEPPQPPPLQDQQPQQLKQLQDPLQQQLLLLQEKLP</sequence>
<feature type="compositionally biased region" description="Low complexity" evidence="14">
    <location>
        <begin position="469"/>
        <end position="478"/>
    </location>
</feature>
<keyword evidence="15" id="KW-0812">Transmembrane</keyword>
<dbReference type="PANTHER" id="PTHR43895:SF42">
    <property type="entry name" value="CBL-INTERACTING SERINE_THREONINE-PROTEIN KINASE 10"/>
    <property type="match status" value="1"/>
</dbReference>
<feature type="transmembrane region" description="Helical" evidence="15">
    <location>
        <begin position="200"/>
        <end position="219"/>
    </location>
</feature>
<evidence type="ECO:0000256" key="14">
    <source>
        <dbReference type="SAM" id="MobiDB-lite"/>
    </source>
</evidence>
<feature type="binding site" evidence="12">
    <location>
        <position position="48"/>
    </location>
    <ligand>
        <name>ATP</name>
        <dbReference type="ChEBI" id="CHEBI:30616"/>
    </ligand>
</feature>
<organism evidence="18 20">
    <name type="scientific">Sesamum indicum</name>
    <name type="common">Oriental sesame</name>
    <name type="synonym">Sesamum orientale</name>
    <dbReference type="NCBI Taxonomy" id="4182"/>
    <lineage>
        <taxon>Eukaryota</taxon>
        <taxon>Viridiplantae</taxon>
        <taxon>Streptophyta</taxon>
        <taxon>Embryophyta</taxon>
        <taxon>Tracheophyta</taxon>
        <taxon>Spermatophyta</taxon>
        <taxon>Magnoliopsida</taxon>
        <taxon>eudicotyledons</taxon>
        <taxon>Gunneridae</taxon>
        <taxon>Pentapetalae</taxon>
        <taxon>asterids</taxon>
        <taxon>lamiids</taxon>
        <taxon>Lamiales</taxon>
        <taxon>Pedaliaceae</taxon>
        <taxon>Sesamum</taxon>
    </lineage>
</organism>
<gene>
    <name evidence="19 20" type="primary">LOC105163908</name>
</gene>
<evidence type="ECO:0000259" key="16">
    <source>
        <dbReference type="PROSITE" id="PS50011"/>
    </source>
</evidence>
<dbReference type="GO" id="GO:0005524">
    <property type="term" value="F:ATP binding"/>
    <property type="evidence" value="ECO:0007669"/>
    <property type="project" value="UniProtKB-UniRule"/>
</dbReference>
<comment type="catalytic activity">
    <reaction evidence="11">
        <text>L-seryl-[protein] + ATP = O-phospho-L-seryl-[protein] + ADP + H(+)</text>
        <dbReference type="Rhea" id="RHEA:17989"/>
        <dbReference type="Rhea" id="RHEA-COMP:9863"/>
        <dbReference type="Rhea" id="RHEA-COMP:11604"/>
        <dbReference type="ChEBI" id="CHEBI:15378"/>
        <dbReference type="ChEBI" id="CHEBI:29999"/>
        <dbReference type="ChEBI" id="CHEBI:30616"/>
        <dbReference type="ChEBI" id="CHEBI:83421"/>
        <dbReference type="ChEBI" id="CHEBI:456216"/>
        <dbReference type="EC" id="2.7.11.1"/>
    </reaction>
</comment>
<keyword evidence="4 13" id="KW-0723">Serine/threonine-protein kinase</keyword>
<keyword evidence="15" id="KW-1133">Transmembrane helix</keyword>
<dbReference type="OrthoDB" id="193931at2759"/>
<dbReference type="PROSITE" id="PS00108">
    <property type="entry name" value="PROTEIN_KINASE_ST"/>
    <property type="match status" value="1"/>
</dbReference>
<evidence type="ECO:0000256" key="11">
    <source>
        <dbReference type="ARBA" id="ARBA00048679"/>
    </source>
</evidence>
<dbReference type="PROSITE" id="PS00107">
    <property type="entry name" value="PROTEIN_KINASE_ATP"/>
    <property type="match status" value="1"/>
</dbReference>
<evidence type="ECO:0000256" key="8">
    <source>
        <dbReference type="ARBA" id="ARBA00022840"/>
    </source>
</evidence>
<feature type="domain" description="NAF" evidence="17">
    <location>
        <begin position="317"/>
        <end position="341"/>
    </location>
</feature>
<dbReference type="InterPro" id="IPR011009">
    <property type="entry name" value="Kinase-like_dom_sf"/>
</dbReference>
<dbReference type="FunFam" id="3.30.200.20:FF:000096">
    <property type="entry name" value="Non-specific serine/threonine protein kinase"/>
    <property type="match status" value="1"/>
</dbReference>
<dbReference type="Pfam" id="PF00069">
    <property type="entry name" value="Pkinase"/>
    <property type="match status" value="1"/>
</dbReference>
<dbReference type="Gene3D" id="3.30.200.20">
    <property type="entry name" value="Phosphorylase Kinase, domain 1"/>
    <property type="match status" value="1"/>
</dbReference>
<keyword evidence="7 19" id="KW-0418">Kinase</keyword>
<dbReference type="Gene3D" id="3.30.310.80">
    <property type="entry name" value="Kinase associated domain 1, KA1"/>
    <property type="match status" value="1"/>
</dbReference>
<dbReference type="RefSeq" id="XP_011080737.1">
    <property type="nucleotide sequence ID" value="XM_011082435.2"/>
</dbReference>
<keyword evidence="9" id="KW-0464">Manganese</keyword>
<dbReference type="Pfam" id="PF03822">
    <property type="entry name" value="NAF"/>
    <property type="match status" value="1"/>
</dbReference>
<dbReference type="InterPro" id="IPR018451">
    <property type="entry name" value="NAF/FISL_domain"/>
</dbReference>
<dbReference type="PANTHER" id="PTHR43895">
    <property type="entry name" value="CALCIUM/CALMODULIN-DEPENDENT PROTEIN KINASE KINASE-RELATED"/>
    <property type="match status" value="1"/>
</dbReference>
<keyword evidence="18" id="KW-1185">Reference proteome</keyword>